<evidence type="ECO:0000313" key="5">
    <source>
        <dbReference type="EMBL" id="GAA2228098.1"/>
    </source>
</evidence>
<accession>A0ABN3DDD8</accession>
<reference evidence="5 6" key="1">
    <citation type="journal article" date="2019" name="Int. J. Syst. Evol. Microbiol.">
        <title>The Global Catalogue of Microorganisms (GCM) 10K type strain sequencing project: providing services to taxonomists for standard genome sequencing and annotation.</title>
        <authorList>
            <consortium name="The Broad Institute Genomics Platform"/>
            <consortium name="The Broad Institute Genome Sequencing Center for Infectious Disease"/>
            <person name="Wu L."/>
            <person name="Ma J."/>
        </authorList>
    </citation>
    <scope>NUCLEOTIDE SEQUENCE [LARGE SCALE GENOMIC DNA]</scope>
    <source>
        <strain evidence="5 6">JCM 16117</strain>
    </source>
</reference>
<dbReference type="PANTHER" id="PTHR30363">
    <property type="entry name" value="HTH-TYPE TRANSCRIPTIONAL REGULATOR SRLR-RELATED"/>
    <property type="match status" value="1"/>
</dbReference>
<dbReference type="InterPro" id="IPR050313">
    <property type="entry name" value="Carb_Metab_HTH_regulators"/>
</dbReference>
<comment type="caution">
    <text evidence="5">The sequence shown here is derived from an EMBL/GenBank/DDBJ whole genome shotgun (WGS) entry which is preliminary data.</text>
</comment>
<keyword evidence="3" id="KW-0804">Transcription</keyword>
<keyword evidence="1" id="KW-0805">Transcription regulation</keyword>
<dbReference type="SMART" id="SM01134">
    <property type="entry name" value="DeoRC"/>
    <property type="match status" value="1"/>
</dbReference>
<evidence type="ECO:0000259" key="4">
    <source>
        <dbReference type="PROSITE" id="PS51000"/>
    </source>
</evidence>
<sequence>METSERREEIRERIEREGFVRLRDLSQSYGVSPVTIHRDLDFLVVTADVERVRGGARSSVVGRHEIQNEYRLRRAEAAREKMAIAERAMLEISDGSTIFLDSSTTALALAKRLELEPSRGLTLVTNSPAIAFQLHAPYIHVVVTPGELDQSLRALTGRWTAEFLEGVSLNTAFVSAAGIHEKGGLMTTQREVAEVTKALIPRSDRLVALVDSTKFDTGAFVTTAHRDELAAVITDDNLPTSVVERYRAAGYPIEVATPLLARAESLARSPRPEGRHP</sequence>
<dbReference type="PROSITE" id="PS00894">
    <property type="entry name" value="HTH_DEOR_1"/>
    <property type="match status" value="1"/>
</dbReference>
<dbReference type="SUPFAM" id="SSF100950">
    <property type="entry name" value="NagB/RpiA/CoA transferase-like"/>
    <property type="match status" value="1"/>
</dbReference>
<dbReference type="SMART" id="SM00420">
    <property type="entry name" value="HTH_DEOR"/>
    <property type="match status" value="1"/>
</dbReference>
<name>A0ABN3DDD8_9MICO</name>
<evidence type="ECO:0000256" key="2">
    <source>
        <dbReference type="ARBA" id="ARBA00023125"/>
    </source>
</evidence>
<dbReference type="EMBL" id="BAAAQY010000003">
    <property type="protein sequence ID" value="GAA2228098.1"/>
    <property type="molecule type" value="Genomic_DNA"/>
</dbReference>
<dbReference type="Gene3D" id="3.40.50.1360">
    <property type="match status" value="1"/>
</dbReference>
<gene>
    <name evidence="5" type="ORF">GCM10009851_10520</name>
</gene>
<dbReference type="InterPro" id="IPR036390">
    <property type="entry name" value="WH_DNA-bd_sf"/>
</dbReference>
<keyword evidence="2 5" id="KW-0238">DNA-binding</keyword>
<organism evidence="5 6">
    <name type="scientific">Herbiconiux moechotypicola</name>
    <dbReference type="NCBI Taxonomy" id="637393"/>
    <lineage>
        <taxon>Bacteria</taxon>
        <taxon>Bacillati</taxon>
        <taxon>Actinomycetota</taxon>
        <taxon>Actinomycetes</taxon>
        <taxon>Micrococcales</taxon>
        <taxon>Microbacteriaceae</taxon>
        <taxon>Herbiconiux</taxon>
    </lineage>
</organism>
<evidence type="ECO:0000313" key="6">
    <source>
        <dbReference type="Proteomes" id="UP001500929"/>
    </source>
</evidence>
<evidence type="ECO:0000256" key="1">
    <source>
        <dbReference type="ARBA" id="ARBA00023015"/>
    </source>
</evidence>
<feature type="domain" description="HTH deoR-type" evidence="4">
    <location>
        <begin position="3"/>
        <end position="58"/>
    </location>
</feature>
<dbReference type="GO" id="GO:0003677">
    <property type="term" value="F:DNA binding"/>
    <property type="evidence" value="ECO:0007669"/>
    <property type="project" value="UniProtKB-KW"/>
</dbReference>
<dbReference type="PANTHER" id="PTHR30363:SF44">
    <property type="entry name" value="AGA OPERON TRANSCRIPTIONAL REPRESSOR-RELATED"/>
    <property type="match status" value="1"/>
</dbReference>
<proteinExistence type="predicted"/>
<evidence type="ECO:0000256" key="3">
    <source>
        <dbReference type="ARBA" id="ARBA00023163"/>
    </source>
</evidence>
<dbReference type="Proteomes" id="UP001500929">
    <property type="component" value="Unassembled WGS sequence"/>
</dbReference>
<dbReference type="Pfam" id="PF00455">
    <property type="entry name" value="DeoRC"/>
    <property type="match status" value="1"/>
</dbReference>
<dbReference type="RefSeq" id="WP_259478564.1">
    <property type="nucleotide sequence ID" value="NZ_BAAAQY010000003.1"/>
</dbReference>
<keyword evidence="6" id="KW-1185">Reference proteome</keyword>
<dbReference type="InterPro" id="IPR001034">
    <property type="entry name" value="DeoR_HTH"/>
</dbReference>
<dbReference type="InterPro" id="IPR014036">
    <property type="entry name" value="DeoR-like_C"/>
</dbReference>
<dbReference type="SUPFAM" id="SSF46785">
    <property type="entry name" value="Winged helix' DNA-binding domain"/>
    <property type="match status" value="1"/>
</dbReference>
<dbReference type="InterPro" id="IPR037171">
    <property type="entry name" value="NagB/RpiA_transferase-like"/>
</dbReference>
<dbReference type="Pfam" id="PF08220">
    <property type="entry name" value="HTH_DeoR"/>
    <property type="match status" value="1"/>
</dbReference>
<dbReference type="InterPro" id="IPR018356">
    <property type="entry name" value="Tscrpt_reg_HTH_DeoR_CS"/>
</dbReference>
<dbReference type="PROSITE" id="PS51000">
    <property type="entry name" value="HTH_DEOR_2"/>
    <property type="match status" value="1"/>
</dbReference>
<protein>
    <submittedName>
        <fullName evidence="5">DeoR/GlpR family DNA-binding transcription regulator</fullName>
    </submittedName>
</protein>